<sequence length="237" mass="26658">HAYVEKICPICSSAVDDVCPRCEVHGVGYYQREIDLTKLVTNAMAKLGISKMPKVLKGVKGMVNANKYTEPMEKGILRAFHNIYIFKDGTSRFDATDMPITHFYPVEAGISVETARQLGYTKDYIGNELTEETQLVEMMHQDVILNRRGADYLLKTARFVDELLERFYGLKPFYNATTINDLVGKLVITLSPHTSCGVTNRIIGFTDANVGFAHPYVICARRRNCDGDEDSTMLLLD</sequence>
<evidence type="ECO:0000313" key="2">
    <source>
        <dbReference type="EMBL" id="EQD43232.1"/>
    </source>
</evidence>
<feature type="non-terminal residue" evidence="2">
    <location>
        <position position="237"/>
    </location>
</feature>
<organism evidence="2">
    <name type="scientific">mine drainage metagenome</name>
    <dbReference type="NCBI Taxonomy" id="410659"/>
    <lineage>
        <taxon>unclassified sequences</taxon>
        <taxon>metagenomes</taxon>
        <taxon>ecological metagenomes</taxon>
    </lineage>
</organism>
<feature type="non-terminal residue" evidence="2">
    <location>
        <position position="1"/>
    </location>
</feature>
<reference evidence="2" key="1">
    <citation type="submission" date="2013-08" db="EMBL/GenBank/DDBJ databases">
        <authorList>
            <person name="Mendez C."/>
            <person name="Richter M."/>
            <person name="Ferrer M."/>
            <person name="Sanchez J."/>
        </authorList>
    </citation>
    <scope>NUCLEOTIDE SEQUENCE</scope>
</reference>
<protein>
    <submittedName>
        <fullName evidence="2">Protein containing DNA polymerase II large subunit DP2</fullName>
        <ecNumber evidence="2">2.7.7.7</ecNumber>
    </submittedName>
</protein>
<keyword evidence="2" id="KW-0808">Transferase</keyword>
<keyword evidence="2" id="KW-0548">Nucleotidyltransferase</keyword>
<dbReference type="GO" id="GO:0003677">
    <property type="term" value="F:DNA binding"/>
    <property type="evidence" value="ECO:0007669"/>
    <property type="project" value="InterPro"/>
</dbReference>
<reference evidence="2" key="2">
    <citation type="journal article" date="2014" name="ISME J.">
        <title>Microbial stratification in low pH oxic and suboxic macroscopic growths along an acid mine drainage.</title>
        <authorList>
            <person name="Mendez-Garcia C."/>
            <person name="Mesa V."/>
            <person name="Sprenger R.R."/>
            <person name="Richter M."/>
            <person name="Diez M.S."/>
            <person name="Solano J."/>
            <person name="Bargiela R."/>
            <person name="Golyshina O.V."/>
            <person name="Manteca A."/>
            <person name="Ramos J.L."/>
            <person name="Gallego J.R."/>
            <person name="Llorente I."/>
            <person name="Martins Dos Santos V.A."/>
            <person name="Jensen O.N."/>
            <person name="Pelaez A.I."/>
            <person name="Sanchez J."/>
            <person name="Ferrer M."/>
        </authorList>
    </citation>
    <scope>NUCLEOTIDE SEQUENCE</scope>
</reference>
<dbReference type="GO" id="GO:0003887">
    <property type="term" value="F:DNA-directed DNA polymerase activity"/>
    <property type="evidence" value="ECO:0007669"/>
    <property type="project" value="UniProtKB-EC"/>
</dbReference>
<dbReference type="PANTHER" id="PTHR42210:SF1">
    <property type="entry name" value="DNA POLYMERASE II LARGE SUBUNIT"/>
    <property type="match status" value="1"/>
</dbReference>
<accession>T0ZFW6</accession>
<dbReference type="GO" id="GO:0006260">
    <property type="term" value="P:DNA replication"/>
    <property type="evidence" value="ECO:0007669"/>
    <property type="project" value="InterPro"/>
</dbReference>
<dbReference type="PANTHER" id="PTHR42210">
    <property type="entry name" value="DNA POLYMERASE II LARGE SUBUNIT"/>
    <property type="match status" value="1"/>
</dbReference>
<dbReference type="InterPro" id="IPR056172">
    <property type="entry name" value="PolC_DP2_cat_dom"/>
</dbReference>
<feature type="domain" description="DNA polymerase II large subunit DP2 catalytic" evidence="1">
    <location>
        <begin position="53"/>
        <end position="237"/>
    </location>
</feature>
<dbReference type="Pfam" id="PF24846">
    <property type="entry name" value="PolC_DP2_cat"/>
    <property type="match status" value="1"/>
</dbReference>
<dbReference type="AlphaFoldDB" id="T0ZFW6"/>
<dbReference type="EC" id="2.7.7.7" evidence="2"/>
<name>T0ZFW6_9ZZZZ</name>
<gene>
    <name evidence="2" type="ORF">B2A_09974</name>
</gene>
<dbReference type="InterPro" id="IPR004475">
    <property type="entry name" value="PolC_DP2"/>
</dbReference>
<dbReference type="EMBL" id="AUZZ01007202">
    <property type="protein sequence ID" value="EQD43232.1"/>
    <property type="molecule type" value="Genomic_DNA"/>
</dbReference>
<proteinExistence type="predicted"/>
<comment type="caution">
    <text evidence="2">The sequence shown here is derived from an EMBL/GenBank/DDBJ whole genome shotgun (WGS) entry which is preliminary data.</text>
</comment>
<evidence type="ECO:0000259" key="1">
    <source>
        <dbReference type="Pfam" id="PF24846"/>
    </source>
</evidence>